<dbReference type="Proteomes" id="UP001196248">
    <property type="component" value="Unassembled WGS sequence"/>
</dbReference>
<evidence type="ECO:0000313" key="2">
    <source>
        <dbReference type="Proteomes" id="UP001196248"/>
    </source>
</evidence>
<organism evidence="1 2">
    <name type="scientific">Limosilactobacillus portuensis</name>
    <dbReference type="NCBI Taxonomy" id="2742601"/>
    <lineage>
        <taxon>Bacteria</taxon>
        <taxon>Bacillati</taxon>
        <taxon>Bacillota</taxon>
        <taxon>Bacilli</taxon>
        <taxon>Lactobacillales</taxon>
        <taxon>Lactobacillaceae</taxon>
        <taxon>Limosilactobacillus</taxon>
    </lineage>
</organism>
<comment type="caution">
    <text evidence="1">The sequence shown here is derived from an EMBL/GenBank/DDBJ whole genome shotgun (WGS) entry which is preliminary data.</text>
</comment>
<gene>
    <name evidence="1" type="ORF">KSL82_06220</name>
</gene>
<accession>A0ABS6IZF6</accession>
<dbReference type="RefSeq" id="WP_102168978.1">
    <property type="nucleotide sequence ID" value="NZ_JAHPJJ010000013.1"/>
</dbReference>
<name>A0ABS6IZF6_9LACO</name>
<keyword evidence="2" id="KW-1185">Reference proteome</keyword>
<reference evidence="1 2" key="1">
    <citation type="submission" date="2021-06" db="EMBL/GenBank/DDBJ databases">
        <title>Limosilactobacillus angelus sp. nov., isolated from the human vagina.</title>
        <authorList>
            <person name="Chen Y.-S."/>
        </authorList>
    </citation>
    <scope>NUCLEOTIDE SEQUENCE [LARGE SCALE GENOMIC DNA]</scope>
    <source>
        <strain evidence="1 2">P5L02</strain>
    </source>
</reference>
<proteinExistence type="predicted"/>
<evidence type="ECO:0000313" key="1">
    <source>
        <dbReference type="EMBL" id="MBU9695490.1"/>
    </source>
</evidence>
<protein>
    <recommendedName>
        <fullName evidence="3">DUF2977 domain-containing protein</fullName>
    </recommendedName>
</protein>
<sequence>MNNDVVTAYVYDTLDKNKLIGTIKVPRGSELLVGQTYIKPADGLYGTPMFDEDQLRWFGMSKEEWLKSDHLNGGEPTNTPSPQQQLMASLMKTNADLQKQVKLQATVNATMMKSIAELKLKTK</sequence>
<evidence type="ECO:0008006" key="3">
    <source>
        <dbReference type="Google" id="ProtNLM"/>
    </source>
</evidence>
<dbReference type="EMBL" id="JAHPJJ010000013">
    <property type="protein sequence ID" value="MBU9695490.1"/>
    <property type="molecule type" value="Genomic_DNA"/>
</dbReference>